<dbReference type="CDD" id="cd00288">
    <property type="entry name" value="Pyruvate_Kinase"/>
    <property type="match status" value="1"/>
</dbReference>
<dbReference type="Gene3D" id="3.20.20.60">
    <property type="entry name" value="Phosphoenolpyruvate-binding domains"/>
    <property type="match status" value="1"/>
</dbReference>
<dbReference type="PROSITE" id="PS00110">
    <property type="entry name" value="PYRUVATE_KINASE"/>
    <property type="match status" value="1"/>
</dbReference>
<evidence type="ECO:0000256" key="8">
    <source>
        <dbReference type="ARBA" id="ARBA00022741"/>
    </source>
</evidence>
<keyword evidence="11 16" id="KW-0460">Magnesium</keyword>
<feature type="domain" description="Pyruvate kinase C-terminal" evidence="18">
    <location>
        <begin position="357"/>
        <end position="469"/>
    </location>
</feature>
<evidence type="ECO:0000259" key="17">
    <source>
        <dbReference type="Pfam" id="PF00224"/>
    </source>
</evidence>
<evidence type="ECO:0000256" key="7">
    <source>
        <dbReference type="ARBA" id="ARBA00022723"/>
    </source>
</evidence>
<keyword evidence="14 19" id="KW-0670">Pyruvate</keyword>
<dbReference type="UniPathway" id="UPA00109">
    <property type="reaction ID" value="UER00188"/>
</dbReference>
<sequence length="471" mass="50992">MKKKTKIVCTIGPKTESEEMLTNLLDAGMNVMRLNFSHGNYEEHGQRITNLRNVMSKSGHQAAILLDTKGPEIRTMKLEGGTDASLKAGQTFIFTTDQSVIGNTNTVAVTYPGFAADLKIGNTVLVDDGLIGMEVTEVTESIVVCKVLNNGDLGENKGVNLPGVSIQLPALADKDKRDLIFGCEQGVDFVAASFIRKRSDVIEIREYLKAHGGEHIQIISKIENQEGLNNFDDILDASDGIMVARGDLGVEIPVEEVIFAQKIMIKKCNRARKVVITATQMLDSMIKNPRPTRAEAGDVANAILDGTDAVMLSGESAKGKYPLESVTIMATICERTDRVMKSRIDFQHDNRKMRITEAVCRGAVETAEKLKSPLIVVATEGGKSAKSIRKYFPNATILALTTNQQTARQLLLSKGIITSVVNEIASTDYFYRLGKEAAIASGYALKGEIVVMVSGALVPSGTTNTASVHVL</sequence>
<dbReference type="GO" id="GO:0000287">
    <property type="term" value="F:magnesium ion binding"/>
    <property type="evidence" value="ECO:0007669"/>
    <property type="project" value="UniProtKB-UniRule"/>
</dbReference>
<dbReference type="PRINTS" id="PR01050">
    <property type="entry name" value="PYRUVTKNASE"/>
</dbReference>
<comment type="pathway">
    <text evidence="3 16">Carbohydrate degradation; glycolysis; pyruvate from D-glyceraldehyde 3-phosphate: step 5/5.</text>
</comment>
<name>A0A1E7Z056_9GAMM</name>
<dbReference type="NCBIfam" id="NF006664">
    <property type="entry name" value="PRK09206.1"/>
    <property type="match status" value="1"/>
</dbReference>
<dbReference type="InterPro" id="IPR040442">
    <property type="entry name" value="Pyrv_kinase-like_dom_sf"/>
</dbReference>
<comment type="catalytic activity">
    <reaction evidence="16">
        <text>pyruvate + ATP = phosphoenolpyruvate + ADP + H(+)</text>
        <dbReference type="Rhea" id="RHEA:18157"/>
        <dbReference type="ChEBI" id="CHEBI:15361"/>
        <dbReference type="ChEBI" id="CHEBI:15378"/>
        <dbReference type="ChEBI" id="CHEBI:30616"/>
        <dbReference type="ChEBI" id="CHEBI:58702"/>
        <dbReference type="ChEBI" id="CHEBI:456216"/>
        <dbReference type="EC" id="2.7.1.40"/>
    </reaction>
</comment>
<evidence type="ECO:0000256" key="11">
    <source>
        <dbReference type="ARBA" id="ARBA00022842"/>
    </source>
</evidence>
<dbReference type="InterPro" id="IPR015806">
    <property type="entry name" value="Pyrv_Knase_insert_dom_sf"/>
</dbReference>
<dbReference type="FunFam" id="2.40.33.10:FF:000001">
    <property type="entry name" value="Pyruvate kinase"/>
    <property type="match status" value="1"/>
</dbReference>
<keyword evidence="8" id="KW-0547">Nucleotide-binding</keyword>
<dbReference type="EC" id="2.7.1.40" evidence="15 16"/>
<dbReference type="GO" id="GO:0030955">
    <property type="term" value="F:potassium ion binding"/>
    <property type="evidence" value="ECO:0007669"/>
    <property type="project" value="UniProtKB-UniRule"/>
</dbReference>
<dbReference type="InterPro" id="IPR011037">
    <property type="entry name" value="Pyrv_Knase-like_insert_dom_sf"/>
</dbReference>
<organism evidence="19 20">
    <name type="scientific">Candidatus Erwinia dacicola</name>
    <dbReference type="NCBI Taxonomy" id="252393"/>
    <lineage>
        <taxon>Bacteria</taxon>
        <taxon>Pseudomonadati</taxon>
        <taxon>Pseudomonadota</taxon>
        <taxon>Gammaproteobacteria</taxon>
        <taxon>Enterobacterales</taxon>
        <taxon>Erwiniaceae</taxon>
        <taxon>Erwinia</taxon>
    </lineage>
</organism>
<dbReference type="Gene3D" id="2.40.33.10">
    <property type="entry name" value="PK beta-barrel domain-like"/>
    <property type="match status" value="1"/>
</dbReference>
<evidence type="ECO:0000256" key="13">
    <source>
        <dbReference type="ARBA" id="ARBA00023152"/>
    </source>
</evidence>
<comment type="caution">
    <text evidence="19">The sequence shown here is derived from an EMBL/GenBank/DDBJ whole genome shotgun (WGS) entry which is preliminary data.</text>
</comment>
<keyword evidence="13 16" id="KW-0324">Glycolysis</keyword>
<dbReference type="InterPro" id="IPR018209">
    <property type="entry name" value="Pyrv_Knase_AS"/>
</dbReference>
<feature type="domain" description="Pyruvate kinase barrel" evidence="17">
    <location>
        <begin position="3"/>
        <end position="326"/>
    </location>
</feature>
<evidence type="ECO:0000256" key="16">
    <source>
        <dbReference type="RuleBase" id="RU000504"/>
    </source>
</evidence>
<dbReference type="GO" id="GO:0004743">
    <property type="term" value="F:pyruvate kinase activity"/>
    <property type="evidence" value="ECO:0007669"/>
    <property type="project" value="UniProtKB-UniRule"/>
</dbReference>
<dbReference type="NCBIfam" id="NF004491">
    <property type="entry name" value="PRK05826.1"/>
    <property type="match status" value="1"/>
</dbReference>
<dbReference type="GO" id="GO:0006950">
    <property type="term" value="P:response to stress"/>
    <property type="evidence" value="ECO:0007669"/>
    <property type="project" value="UniProtKB-ARBA"/>
</dbReference>
<protein>
    <recommendedName>
        <fullName evidence="15 16">Pyruvate kinase</fullName>
        <ecNumber evidence="15 16">2.7.1.40</ecNumber>
    </recommendedName>
</protein>
<dbReference type="EMBL" id="MAYS01000312">
    <property type="protein sequence ID" value="OFC61968.1"/>
    <property type="molecule type" value="Genomic_DNA"/>
</dbReference>
<comment type="cofactor">
    <cofactor evidence="1">
        <name>Mg(2+)</name>
        <dbReference type="ChEBI" id="CHEBI:18420"/>
    </cofactor>
</comment>
<dbReference type="PANTHER" id="PTHR11817">
    <property type="entry name" value="PYRUVATE KINASE"/>
    <property type="match status" value="1"/>
</dbReference>
<evidence type="ECO:0000256" key="5">
    <source>
        <dbReference type="ARBA" id="ARBA00011881"/>
    </source>
</evidence>
<dbReference type="AlphaFoldDB" id="A0A1E7Z056"/>
<dbReference type="GO" id="GO:0016301">
    <property type="term" value="F:kinase activity"/>
    <property type="evidence" value="ECO:0007669"/>
    <property type="project" value="UniProtKB-KW"/>
</dbReference>
<evidence type="ECO:0000256" key="4">
    <source>
        <dbReference type="ARBA" id="ARBA00008663"/>
    </source>
</evidence>
<dbReference type="SUPFAM" id="SSF51621">
    <property type="entry name" value="Phosphoenolpyruvate/pyruvate domain"/>
    <property type="match status" value="1"/>
</dbReference>
<evidence type="ECO:0000256" key="10">
    <source>
        <dbReference type="ARBA" id="ARBA00022840"/>
    </source>
</evidence>
<dbReference type="SUPFAM" id="SSF50800">
    <property type="entry name" value="PK beta-barrel domain-like"/>
    <property type="match status" value="1"/>
</dbReference>
<dbReference type="InterPro" id="IPR015795">
    <property type="entry name" value="Pyrv_Knase_C"/>
</dbReference>
<dbReference type="Pfam" id="PF00224">
    <property type="entry name" value="PK"/>
    <property type="match status" value="1"/>
</dbReference>
<evidence type="ECO:0000256" key="3">
    <source>
        <dbReference type="ARBA" id="ARBA00004997"/>
    </source>
</evidence>
<dbReference type="FunFam" id="3.20.20.60:FF:000001">
    <property type="entry name" value="Pyruvate kinase"/>
    <property type="match status" value="1"/>
</dbReference>
<dbReference type="InterPro" id="IPR015793">
    <property type="entry name" value="Pyrv_Knase_brl"/>
</dbReference>
<gene>
    <name evidence="19" type="ORF">BBW68_01755</name>
</gene>
<evidence type="ECO:0000256" key="1">
    <source>
        <dbReference type="ARBA" id="ARBA00001946"/>
    </source>
</evidence>
<dbReference type="GO" id="GO:0005524">
    <property type="term" value="F:ATP binding"/>
    <property type="evidence" value="ECO:0007669"/>
    <property type="project" value="UniProtKB-KW"/>
</dbReference>
<evidence type="ECO:0000256" key="12">
    <source>
        <dbReference type="ARBA" id="ARBA00022958"/>
    </source>
</evidence>
<comment type="cofactor">
    <cofactor evidence="2">
        <name>K(+)</name>
        <dbReference type="ChEBI" id="CHEBI:29103"/>
    </cofactor>
</comment>
<dbReference type="FunFam" id="3.40.1380.20:FF:000003">
    <property type="entry name" value="Pyruvate kinase"/>
    <property type="match status" value="1"/>
</dbReference>
<dbReference type="InterPro" id="IPR015813">
    <property type="entry name" value="Pyrv/PenolPyrv_kinase-like_dom"/>
</dbReference>
<evidence type="ECO:0000313" key="20">
    <source>
        <dbReference type="Proteomes" id="UP000243534"/>
    </source>
</evidence>
<dbReference type="Gene3D" id="3.40.1380.20">
    <property type="entry name" value="Pyruvate kinase, C-terminal domain"/>
    <property type="match status" value="1"/>
</dbReference>
<evidence type="ECO:0000256" key="9">
    <source>
        <dbReference type="ARBA" id="ARBA00022777"/>
    </source>
</evidence>
<keyword evidence="9 16" id="KW-0418">Kinase</keyword>
<dbReference type="OrthoDB" id="9812123at2"/>
<dbReference type="NCBIfam" id="NF004978">
    <property type="entry name" value="PRK06354.1"/>
    <property type="match status" value="1"/>
</dbReference>
<evidence type="ECO:0000256" key="15">
    <source>
        <dbReference type="NCBIfam" id="TIGR01064"/>
    </source>
</evidence>
<dbReference type="RefSeq" id="WP_070135134.1">
    <property type="nucleotide sequence ID" value="NZ_LJAM02000380.1"/>
</dbReference>
<proteinExistence type="inferred from homology"/>
<dbReference type="Pfam" id="PF02887">
    <property type="entry name" value="PK_C"/>
    <property type="match status" value="1"/>
</dbReference>
<evidence type="ECO:0000256" key="6">
    <source>
        <dbReference type="ARBA" id="ARBA00022679"/>
    </source>
</evidence>
<evidence type="ECO:0000256" key="2">
    <source>
        <dbReference type="ARBA" id="ARBA00001958"/>
    </source>
</evidence>
<reference evidence="19 20" key="1">
    <citation type="submission" date="2016-07" db="EMBL/GenBank/DDBJ databases">
        <authorList>
            <person name="Yuval B."/>
        </authorList>
    </citation>
    <scope>NUCLEOTIDE SEQUENCE [LARGE SCALE GENOMIC DNA]</scope>
    <source>
        <strain evidence="19 20">IL</strain>
    </source>
</reference>
<keyword evidence="7" id="KW-0479">Metal-binding</keyword>
<accession>A0A1E7Z056</accession>
<dbReference type="Proteomes" id="UP000243534">
    <property type="component" value="Unassembled WGS sequence"/>
</dbReference>
<evidence type="ECO:0000313" key="19">
    <source>
        <dbReference type="EMBL" id="OFC61968.1"/>
    </source>
</evidence>
<dbReference type="NCBIfam" id="TIGR01064">
    <property type="entry name" value="pyruv_kin"/>
    <property type="match status" value="1"/>
</dbReference>
<keyword evidence="6 16" id="KW-0808">Transferase</keyword>
<keyword evidence="12" id="KW-0630">Potassium</keyword>
<evidence type="ECO:0000259" key="18">
    <source>
        <dbReference type="Pfam" id="PF02887"/>
    </source>
</evidence>
<comment type="subunit">
    <text evidence="5">Homotetramer.</text>
</comment>
<keyword evidence="10" id="KW-0067">ATP-binding</keyword>
<comment type="similarity">
    <text evidence="4 16">Belongs to the pyruvate kinase family.</text>
</comment>
<dbReference type="InterPro" id="IPR001697">
    <property type="entry name" value="Pyr_Knase"/>
</dbReference>
<dbReference type="SUPFAM" id="SSF52935">
    <property type="entry name" value="PK C-terminal domain-like"/>
    <property type="match status" value="1"/>
</dbReference>
<dbReference type="InterPro" id="IPR036918">
    <property type="entry name" value="Pyrv_Knase_C_sf"/>
</dbReference>
<evidence type="ECO:0000256" key="14">
    <source>
        <dbReference type="ARBA" id="ARBA00023317"/>
    </source>
</evidence>